<evidence type="ECO:0000313" key="2">
    <source>
        <dbReference type="Proteomes" id="UP001596548"/>
    </source>
</evidence>
<protein>
    <submittedName>
        <fullName evidence="1">Arylmalonate decarboxylase</fullName>
    </submittedName>
</protein>
<dbReference type="Proteomes" id="UP001596548">
    <property type="component" value="Unassembled WGS sequence"/>
</dbReference>
<dbReference type="InterPro" id="IPR026286">
    <property type="entry name" value="MaiA/AMDase"/>
</dbReference>
<dbReference type="PANTHER" id="PTHR40267:SF1">
    <property type="entry name" value="BLR3294 PROTEIN"/>
    <property type="match status" value="1"/>
</dbReference>
<accession>A0ABW2I0R1</accession>
<gene>
    <name evidence="1" type="ORF">ACFQS1_27625</name>
</gene>
<dbReference type="RefSeq" id="WP_378973802.1">
    <property type="nucleotide sequence ID" value="NZ_JBHTBJ010000025.1"/>
</dbReference>
<evidence type="ECO:0000313" key="1">
    <source>
        <dbReference type="EMBL" id="MFC7277775.1"/>
    </source>
</evidence>
<dbReference type="InterPro" id="IPR053714">
    <property type="entry name" value="Iso_Racemase_Enz_sf"/>
</dbReference>
<sequence>MPDITGYRAKMAVIVPSTNTVVEHDMNVMRPPGVTFHAGRMYIEQPQIADDEQFEALLVQIRASLTVAIRDVLTCAPDRLVMGMSAETFWGGVEGNRAFEQRVTGMSGGLGVSTGATSCRDGLTALGARRIAVLSPYQPIADVNVTRFFTEAGFDVVGFAGLRCPTALDIAAVPPDRLIRVLRDLDGPDVDAIVQVGTNMSMVALADEAERWLGKPVLAINATTLWHALRSHGVTDRVHGAGSLLREC</sequence>
<comment type="caution">
    <text evidence="1">The sequence shown here is derived from an EMBL/GenBank/DDBJ whole genome shotgun (WGS) entry which is preliminary data.</text>
</comment>
<dbReference type="Gene3D" id="3.40.50.12500">
    <property type="match status" value="1"/>
</dbReference>
<organism evidence="1 2">
    <name type="scientific">Paractinoplanes rhizophilus</name>
    <dbReference type="NCBI Taxonomy" id="1416877"/>
    <lineage>
        <taxon>Bacteria</taxon>
        <taxon>Bacillati</taxon>
        <taxon>Actinomycetota</taxon>
        <taxon>Actinomycetes</taxon>
        <taxon>Micromonosporales</taxon>
        <taxon>Micromonosporaceae</taxon>
        <taxon>Paractinoplanes</taxon>
    </lineage>
</organism>
<dbReference type="PIRSF" id="PIRSF015736">
    <property type="entry name" value="MI"/>
    <property type="match status" value="1"/>
</dbReference>
<keyword evidence="2" id="KW-1185">Reference proteome</keyword>
<dbReference type="EMBL" id="JBHTBJ010000025">
    <property type="protein sequence ID" value="MFC7277775.1"/>
    <property type="molecule type" value="Genomic_DNA"/>
</dbReference>
<dbReference type="Pfam" id="PF17645">
    <property type="entry name" value="Amdase"/>
    <property type="match status" value="1"/>
</dbReference>
<name>A0ABW2I0R1_9ACTN</name>
<proteinExistence type="predicted"/>
<reference evidence="2" key="1">
    <citation type="journal article" date="2019" name="Int. J. Syst. Evol. Microbiol.">
        <title>The Global Catalogue of Microorganisms (GCM) 10K type strain sequencing project: providing services to taxonomists for standard genome sequencing and annotation.</title>
        <authorList>
            <consortium name="The Broad Institute Genomics Platform"/>
            <consortium name="The Broad Institute Genome Sequencing Center for Infectious Disease"/>
            <person name="Wu L."/>
            <person name="Ma J."/>
        </authorList>
    </citation>
    <scope>NUCLEOTIDE SEQUENCE [LARGE SCALE GENOMIC DNA]</scope>
    <source>
        <strain evidence="2">XZYJT-10</strain>
    </source>
</reference>
<dbReference type="PANTHER" id="PTHR40267">
    <property type="entry name" value="BLR3294 PROTEIN"/>
    <property type="match status" value="1"/>
</dbReference>